<keyword evidence="3" id="KW-1185">Reference proteome</keyword>
<evidence type="ECO:0000313" key="2">
    <source>
        <dbReference type="EMBL" id="RUS35107.1"/>
    </source>
</evidence>
<keyword evidence="1" id="KW-0472">Membrane</keyword>
<dbReference type="AlphaFoldDB" id="A0A433QZA5"/>
<evidence type="ECO:0000313" key="3">
    <source>
        <dbReference type="Proteomes" id="UP000274822"/>
    </source>
</evidence>
<evidence type="ECO:0000256" key="1">
    <source>
        <dbReference type="SAM" id="Phobius"/>
    </source>
</evidence>
<keyword evidence="1" id="KW-1133">Transmembrane helix</keyword>
<accession>A0A433QZA5</accession>
<reference evidence="2 3" key="1">
    <citation type="journal article" date="2018" name="New Phytol.">
        <title>Phylogenomics of Endogonaceae and evolution of mycorrhizas within Mucoromycota.</title>
        <authorList>
            <person name="Chang Y."/>
            <person name="Desiro A."/>
            <person name="Na H."/>
            <person name="Sandor L."/>
            <person name="Lipzen A."/>
            <person name="Clum A."/>
            <person name="Barry K."/>
            <person name="Grigoriev I.V."/>
            <person name="Martin F.M."/>
            <person name="Stajich J.E."/>
            <person name="Smith M.E."/>
            <person name="Bonito G."/>
            <person name="Spatafora J.W."/>
        </authorList>
    </citation>
    <scope>NUCLEOTIDE SEQUENCE [LARGE SCALE GENOMIC DNA]</scope>
    <source>
        <strain evidence="2 3">AD002</strain>
    </source>
</reference>
<name>A0A433QZA5_9FUNG</name>
<keyword evidence="1" id="KW-0812">Transmembrane</keyword>
<comment type="caution">
    <text evidence="2">The sequence shown here is derived from an EMBL/GenBank/DDBJ whole genome shotgun (WGS) entry which is preliminary data.</text>
</comment>
<organism evidence="2 3">
    <name type="scientific">Jimgerdemannia flammicorona</name>
    <dbReference type="NCBI Taxonomy" id="994334"/>
    <lineage>
        <taxon>Eukaryota</taxon>
        <taxon>Fungi</taxon>
        <taxon>Fungi incertae sedis</taxon>
        <taxon>Mucoromycota</taxon>
        <taxon>Mucoromycotina</taxon>
        <taxon>Endogonomycetes</taxon>
        <taxon>Endogonales</taxon>
        <taxon>Endogonaceae</taxon>
        <taxon>Jimgerdemannia</taxon>
    </lineage>
</organism>
<dbReference type="Proteomes" id="UP000274822">
    <property type="component" value="Unassembled WGS sequence"/>
</dbReference>
<gene>
    <name evidence="2" type="ORF">BC938DRAFT_475842</name>
</gene>
<sequence length="139" mass="15514">FIFIWLLITLSFLSHIIFLSVGLLLPQESFHRNGARKQATAQILFIAIVTTEMCHRVVCPDCNKYTWEGCGRHIEQALHGLPPDAICKCSEEPQQCEKAQASSASVSEMRKQIGAVTEEHRQTSALSTYQKLLKGLAEA</sequence>
<proteinExistence type="predicted"/>
<dbReference type="EMBL" id="RBNJ01000219">
    <property type="protein sequence ID" value="RUS35107.1"/>
    <property type="molecule type" value="Genomic_DNA"/>
</dbReference>
<feature type="non-terminal residue" evidence="2">
    <location>
        <position position="1"/>
    </location>
</feature>
<dbReference type="PANTHER" id="PTHR34724:SF2">
    <property type="entry name" value="OS12G0596101 PROTEIN"/>
    <property type="match status" value="1"/>
</dbReference>
<feature type="transmembrane region" description="Helical" evidence="1">
    <location>
        <begin position="6"/>
        <end position="26"/>
    </location>
</feature>
<protein>
    <submittedName>
        <fullName evidence="2">Uncharacterized protein</fullName>
    </submittedName>
</protein>
<dbReference type="PANTHER" id="PTHR34724">
    <property type="entry name" value="OS12G0596101 PROTEIN"/>
    <property type="match status" value="1"/>
</dbReference>